<comment type="function">
    <text evidence="11">Orphan nuclear receptor.</text>
</comment>
<dbReference type="SMART" id="SM00399">
    <property type="entry name" value="ZnF_C4"/>
    <property type="match status" value="1"/>
</dbReference>
<evidence type="ECO:0000259" key="15">
    <source>
        <dbReference type="PROSITE" id="PS51843"/>
    </source>
</evidence>
<dbReference type="PROSITE" id="PS51843">
    <property type="entry name" value="NR_LBD"/>
    <property type="match status" value="1"/>
</dbReference>
<keyword evidence="4 12" id="KW-0863">Zinc-finger</keyword>
<dbReference type="FunFam" id="3.30.50.10:FF:000030">
    <property type="entry name" value="Nuclear Hormone Receptor family"/>
    <property type="match status" value="1"/>
</dbReference>
<gene>
    <name evidence="16" type="ORF">HPLM_LOCUS11572</name>
</gene>
<evidence type="ECO:0000256" key="7">
    <source>
        <dbReference type="ARBA" id="ARBA00023125"/>
    </source>
</evidence>
<reference evidence="18" key="1">
    <citation type="submission" date="2016-04" db="UniProtKB">
        <authorList>
            <consortium name="WormBaseParasite"/>
        </authorList>
    </citation>
    <scope>IDENTIFICATION</scope>
</reference>
<dbReference type="GO" id="GO:0003700">
    <property type="term" value="F:DNA-binding transcription factor activity"/>
    <property type="evidence" value="ECO:0007669"/>
    <property type="project" value="InterPro"/>
</dbReference>
<dbReference type="Gene3D" id="1.10.565.10">
    <property type="entry name" value="Retinoid X Receptor"/>
    <property type="match status" value="1"/>
</dbReference>
<dbReference type="WBParaSite" id="HPLM_0001158001-mRNA-1">
    <property type="protein sequence ID" value="HPLM_0001158001-mRNA-1"/>
    <property type="gene ID" value="HPLM_0001158001"/>
</dbReference>
<dbReference type="Pfam" id="PF00104">
    <property type="entry name" value="Hormone_recep"/>
    <property type="match status" value="1"/>
</dbReference>
<comment type="subcellular location">
    <subcellularLocation>
        <location evidence="1 12">Nucleus</location>
    </subcellularLocation>
</comment>
<dbReference type="InterPro" id="IPR049636">
    <property type="entry name" value="HNF4-like_DBD"/>
</dbReference>
<dbReference type="Pfam" id="PF00105">
    <property type="entry name" value="zf-C4"/>
    <property type="match status" value="1"/>
</dbReference>
<evidence type="ECO:0000313" key="18">
    <source>
        <dbReference type="WBParaSite" id="HPLM_0001158001-mRNA-1"/>
    </source>
</evidence>
<dbReference type="SMART" id="SM00430">
    <property type="entry name" value="HOLI"/>
    <property type="match status" value="1"/>
</dbReference>
<dbReference type="SUPFAM" id="SSF48508">
    <property type="entry name" value="Nuclear receptor ligand-binding domain"/>
    <property type="match status" value="1"/>
</dbReference>
<evidence type="ECO:0000256" key="10">
    <source>
        <dbReference type="ARBA" id="ARBA00023242"/>
    </source>
</evidence>
<keyword evidence="9 12" id="KW-0675">Receptor</keyword>
<dbReference type="InterPro" id="IPR052496">
    <property type="entry name" value="Orphan_Nuclear_Rcpt"/>
</dbReference>
<keyword evidence="10 12" id="KW-0539">Nucleus</keyword>
<dbReference type="PRINTS" id="PR00047">
    <property type="entry name" value="STROIDFINGER"/>
</dbReference>
<dbReference type="GO" id="GO:0000978">
    <property type="term" value="F:RNA polymerase II cis-regulatory region sequence-specific DNA binding"/>
    <property type="evidence" value="ECO:0007669"/>
    <property type="project" value="InterPro"/>
</dbReference>
<evidence type="ECO:0000256" key="12">
    <source>
        <dbReference type="RuleBase" id="RU004334"/>
    </source>
</evidence>
<accession>A0A158QNZ9</accession>
<dbReference type="PANTHER" id="PTHR47519:SF5">
    <property type="entry name" value="NUCLEAR HORMONE RECEPTOR E75"/>
    <property type="match status" value="1"/>
</dbReference>
<evidence type="ECO:0000256" key="6">
    <source>
        <dbReference type="ARBA" id="ARBA00023015"/>
    </source>
</evidence>
<dbReference type="GO" id="GO:0005634">
    <property type="term" value="C:nucleus"/>
    <property type="evidence" value="ECO:0007669"/>
    <property type="project" value="UniProtKB-SubCell"/>
</dbReference>
<dbReference type="PROSITE" id="PS00031">
    <property type="entry name" value="NUCLEAR_REC_DBD_1"/>
    <property type="match status" value="1"/>
</dbReference>
<dbReference type="InterPro" id="IPR000536">
    <property type="entry name" value="Nucl_hrmn_rcpt_lig-bd"/>
</dbReference>
<evidence type="ECO:0000313" key="16">
    <source>
        <dbReference type="EMBL" id="VDO43227.1"/>
    </source>
</evidence>
<evidence type="ECO:0000256" key="5">
    <source>
        <dbReference type="ARBA" id="ARBA00022833"/>
    </source>
</evidence>
<keyword evidence="6 12" id="KW-0805">Transcription regulation</keyword>
<evidence type="ECO:0000256" key="11">
    <source>
        <dbReference type="ARBA" id="ARBA00037512"/>
    </source>
</evidence>
<dbReference type="SUPFAM" id="SSF57716">
    <property type="entry name" value="Glucocorticoid receptor-like (DNA-binding domain)"/>
    <property type="match status" value="1"/>
</dbReference>
<dbReference type="OrthoDB" id="5799427at2759"/>
<proteinExistence type="inferred from homology"/>
<dbReference type="EMBL" id="UZAF01017604">
    <property type="protein sequence ID" value="VDO43227.1"/>
    <property type="molecule type" value="Genomic_DNA"/>
</dbReference>
<dbReference type="InterPro" id="IPR013088">
    <property type="entry name" value="Znf_NHR/GATA"/>
</dbReference>
<keyword evidence="17" id="KW-1185">Reference proteome</keyword>
<feature type="compositionally biased region" description="Basic and acidic residues" evidence="13">
    <location>
        <begin position="122"/>
        <end position="132"/>
    </location>
</feature>
<dbReference type="Gene3D" id="3.30.50.10">
    <property type="entry name" value="Erythroid Transcription Factor GATA-1, subunit A"/>
    <property type="match status" value="1"/>
</dbReference>
<evidence type="ECO:0000256" key="13">
    <source>
        <dbReference type="SAM" id="MobiDB-lite"/>
    </source>
</evidence>
<evidence type="ECO:0000256" key="8">
    <source>
        <dbReference type="ARBA" id="ARBA00023163"/>
    </source>
</evidence>
<feature type="domain" description="NR LBD" evidence="15">
    <location>
        <begin position="187"/>
        <end position="457"/>
    </location>
</feature>
<keyword evidence="5 12" id="KW-0862">Zinc</keyword>
<evidence type="ECO:0000256" key="4">
    <source>
        <dbReference type="ARBA" id="ARBA00022771"/>
    </source>
</evidence>
<keyword evidence="8 12" id="KW-0804">Transcription</keyword>
<dbReference type="OMA" id="KCRIDKA"/>
<sequence>MTDAGASTAAFAFAALMGCGSPNQPTFSMESLLKPEISDFSPKPTGNTEESTICSVCCDEASGRHYGVVACFGCKGFFRRTVRAGKNYICRYDQKCRIDKAGRNVCRSCRFQKCLDVGMEPDAIRPDRDKTGRQKNPRRNAVVKKLSGASMFGDLPCVNKRDDSDDNPTSPSSRAESAPAVDVRPSPCDEILTTLREIEQICLQLRDVAPVSPMARPTLLDCVHRPSLITPRSQVVFEALNGPASLTSIAENVRRMTVLVFDYANTLKPIADIQPEEKIALIRNCITPFALLMLCFHSSKNDSDAIVLPSGHTLPSDMSLFTSVLDDDKRHLLMIAKCDVRRALVDQVMHQLRKLHVTETELLALKAIMALDPNVKGLSMKSSGHLLVGRESVQNALFSHLMVRYPPSEATARFGHLLLLIASVTKVASTLTGLLQFSKDISLGVDPLLDELLLKEF</sequence>
<dbReference type="CDD" id="cd06157">
    <property type="entry name" value="NR_LBD"/>
    <property type="match status" value="1"/>
</dbReference>
<protein>
    <submittedName>
        <fullName evidence="18">Nuclear receptor domain-containing protein</fullName>
    </submittedName>
</protein>
<dbReference type="Proteomes" id="UP000268014">
    <property type="component" value="Unassembled WGS sequence"/>
</dbReference>
<dbReference type="InterPro" id="IPR035500">
    <property type="entry name" value="NHR-like_dom_sf"/>
</dbReference>
<evidence type="ECO:0000313" key="17">
    <source>
        <dbReference type="Proteomes" id="UP000268014"/>
    </source>
</evidence>
<dbReference type="STRING" id="6290.A0A158QNZ9"/>
<dbReference type="CDD" id="cd06960">
    <property type="entry name" value="NR_DBD_HNF4A"/>
    <property type="match status" value="1"/>
</dbReference>
<reference evidence="16 17" key="2">
    <citation type="submission" date="2018-11" db="EMBL/GenBank/DDBJ databases">
        <authorList>
            <consortium name="Pathogen Informatics"/>
        </authorList>
    </citation>
    <scope>NUCLEOTIDE SEQUENCE [LARGE SCALE GENOMIC DNA]</scope>
    <source>
        <strain evidence="16 17">MHpl1</strain>
    </source>
</reference>
<evidence type="ECO:0000256" key="3">
    <source>
        <dbReference type="ARBA" id="ARBA00022723"/>
    </source>
</evidence>
<dbReference type="PANTHER" id="PTHR47519">
    <property type="entry name" value="NUCLEAR HORMONE RECEPTOR FAMILY MEMBER NHR-31-RELATED"/>
    <property type="match status" value="1"/>
</dbReference>
<evidence type="ECO:0000256" key="9">
    <source>
        <dbReference type="ARBA" id="ARBA00023170"/>
    </source>
</evidence>
<evidence type="ECO:0000256" key="2">
    <source>
        <dbReference type="ARBA" id="ARBA00005993"/>
    </source>
</evidence>
<evidence type="ECO:0000256" key="1">
    <source>
        <dbReference type="ARBA" id="ARBA00004123"/>
    </source>
</evidence>
<keyword evidence="7 12" id="KW-0238">DNA-binding</keyword>
<organism evidence="18">
    <name type="scientific">Haemonchus placei</name>
    <name type="common">Barber's pole worm</name>
    <dbReference type="NCBI Taxonomy" id="6290"/>
    <lineage>
        <taxon>Eukaryota</taxon>
        <taxon>Metazoa</taxon>
        <taxon>Ecdysozoa</taxon>
        <taxon>Nematoda</taxon>
        <taxon>Chromadorea</taxon>
        <taxon>Rhabditida</taxon>
        <taxon>Rhabditina</taxon>
        <taxon>Rhabditomorpha</taxon>
        <taxon>Strongyloidea</taxon>
        <taxon>Trichostrongylidae</taxon>
        <taxon>Haemonchus</taxon>
    </lineage>
</organism>
<dbReference type="PROSITE" id="PS51030">
    <property type="entry name" value="NUCLEAR_REC_DBD_2"/>
    <property type="match status" value="1"/>
</dbReference>
<dbReference type="GO" id="GO:0008270">
    <property type="term" value="F:zinc ion binding"/>
    <property type="evidence" value="ECO:0007669"/>
    <property type="project" value="UniProtKB-KW"/>
</dbReference>
<feature type="domain" description="Nuclear receptor" evidence="14">
    <location>
        <begin position="51"/>
        <end position="126"/>
    </location>
</feature>
<feature type="region of interest" description="Disordered" evidence="13">
    <location>
        <begin position="122"/>
        <end position="185"/>
    </location>
</feature>
<name>A0A158QNZ9_HAEPC</name>
<evidence type="ECO:0000259" key="14">
    <source>
        <dbReference type="PROSITE" id="PS51030"/>
    </source>
</evidence>
<dbReference type="AlphaFoldDB" id="A0A158QNZ9"/>
<feature type="compositionally biased region" description="Basic residues" evidence="13">
    <location>
        <begin position="133"/>
        <end position="142"/>
    </location>
</feature>
<keyword evidence="3 12" id="KW-0479">Metal-binding</keyword>
<comment type="similarity">
    <text evidence="2 12">Belongs to the nuclear hormone receptor family.</text>
</comment>
<dbReference type="InterPro" id="IPR001628">
    <property type="entry name" value="Znf_hrmn_rcpt"/>
</dbReference>